<keyword evidence="4" id="KW-0411">Iron-sulfur</keyword>
<evidence type="ECO:0000313" key="6">
    <source>
        <dbReference type="EMBL" id="WMW25211.1"/>
    </source>
</evidence>
<dbReference type="GO" id="GO:0003824">
    <property type="term" value="F:catalytic activity"/>
    <property type="evidence" value="ECO:0007669"/>
    <property type="project" value="InterPro"/>
</dbReference>
<evidence type="ECO:0000256" key="4">
    <source>
        <dbReference type="ARBA" id="ARBA00023014"/>
    </source>
</evidence>
<dbReference type="InterPro" id="IPR007197">
    <property type="entry name" value="rSAM"/>
</dbReference>
<dbReference type="PANTHER" id="PTHR43306:SF1">
    <property type="entry name" value="7,8-DIHYDRO-6-HYDROXYMETHYLPTERIN DIMETHYLTRANSFERASE"/>
    <property type="match status" value="1"/>
</dbReference>
<organism evidence="6 7">
    <name type="scientific">Methanolobus sediminis</name>
    <dbReference type="NCBI Taxonomy" id="3072978"/>
    <lineage>
        <taxon>Archaea</taxon>
        <taxon>Methanobacteriati</taxon>
        <taxon>Methanobacteriota</taxon>
        <taxon>Stenosarchaea group</taxon>
        <taxon>Methanomicrobia</taxon>
        <taxon>Methanosarcinales</taxon>
        <taxon>Methanosarcinaceae</taxon>
        <taxon>Methanolobus</taxon>
    </lineage>
</organism>
<dbReference type="GO" id="GO:0046872">
    <property type="term" value="F:metal ion binding"/>
    <property type="evidence" value="ECO:0007669"/>
    <property type="project" value="UniProtKB-KW"/>
</dbReference>
<accession>A0AA51YJ46</accession>
<dbReference type="InterPro" id="IPR013785">
    <property type="entry name" value="Aldolase_TIM"/>
</dbReference>
<dbReference type="EMBL" id="CP133592">
    <property type="protein sequence ID" value="WMW25211.1"/>
    <property type="molecule type" value="Genomic_DNA"/>
</dbReference>
<dbReference type="InterPro" id="IPR058240">
    <property type="entry name" value="rSAM_sf"/>
</dbReference>
<dbReference type="InterPro" id="IPR006638">
    <property type="entry name" value="Elp3/MiaA/NifB-like_rSAM"/>
</dbReference>
<feature type="domain" description="Radical SAM core" evidence="5">
    <location>
        <begin position="88"/>
        <end position="303"/>
    </location>
</feature>
<dbReference type="KEGG" id="mseb:RE474_00395"/>
<dbReference type="PANTHER" id="PTHR43306">
    <property type="entry name" value="7,8-DIHYDRO-6-HYDROXYMETHYLPTERIN DIMETHYLTRANSFERASE"/>
    <property type="match status" value="1"/>
</dbReference>
<dbReference type="InterPro" id="IPR034474">
    <property type="entry name" value="Methyltransferase_Class_D"/>
</dbReference>
<dbReference type="SUPFAM" id="SSF102114">
    <property type="entry name" value="Radical SAM enzymes"/>
    <property type="match status" value="1"/>
</dbReference>
<dbReference type="SFLD" id="SFLDG01067">
    <property type="entry name" value="SPASM/twitch_domain_containing"/>
    <property type="match status" value="1"/>
</dbReference>
<reference evidence="6 7" key="1">
    <citation type="submission" date="2023-08" db="EMBL/GenBank/DDBJ databases">
        <title>Methanolobus mangrovi sp. nov. and Methanolobus sediminis sp. nov, two novel methylotrophic methanogens isolated from mangrove sediments in China.</title>
        <authorList>
            <person name="Zhou J."/>
        </authorList>
    </citation>
    <scope>NUCLEOTIDE SEQUENCE [LARGE SCALE GENOMIC DNA]</scope>
    <source>
        <strain evidence="6 7">FTZ6</strain>
    </source>
</reference>
<dbReference type="GeneID" id="84231130"/>
<dbReference type="Pfam" id="PF23545">
    <property type="entry name" value="Zn_ribbon_HMPTM"/>
    <property type="match status" value="1"/>
</dbReference>
<evidence type="ECO:0000256" key="2">
    <source>
        <dbReference type="ARBA" id="ARBA00022723"/>
    </source>
</evidence>
<evidence type="ECO:0000256" key="1">
    <source>
        <dbReference type="ARBA" id="ARBA00022691"/>
    </source>
</evidence>
<dbReference type="SFLD" id="SFLDS00029">
    <property type="entry name" value="Radical_SAM"/>
    <property type="match status" value="1"/>
</dbReference>
<dbReference type="PROSITE" id="PS51918">
    <property type="entry name" value="RADICAL_SAM"/>
    <property type="match status" value="1"/>
</dbReference>
<dbReference type="Gene3D" id="3.20.20.70">
    <property type="entry name" value="Aldolase class I"/>
    <property type="match status" value="1"/>
</dbReference>
<dbReference type="GO" id="GO:0051536">
    <property type="term" value="F:iron-sulfur cluster binding"/>
    <property type="evidence" value="ECO:0007669"/>
    <property type="project" value="UniProtKB-KW"/>
</dbReference>
<dbReference type="Proteomes" id="UP001182908">
    <property type="component" value="Chromosome"/>
</dbReference>
<dbReference type="RefSeq" id="WP_309311018.1">
    <property type="nucleotide sequence ID" value="NZ_CP133592.1"/>
</dbReference>
<evidence type="ECO:0000313" key="7">
    <source>
        <dbReference type="Proteomes" id="UP001182908"/>
    </source>
</evidence>
<keyword evidence="7" id="KW-1185">Reference proteome</keyword>
<keyword evidence="3" id="KW-0408">Iron</keyword>
<dbReference type="SFLD" id="SFLDG01100">
    <property type="entry name" value="methyltransferase_(Class_D)"/>
    <property type="match status" value="1"/>
</dbReference>
<proteinExistence type="predicted"/>
<keyword evidence="1" id="KW-0949">S-adenosyl-L-methionine</keyword>
<dbReference type="SMART" id="SM00729">
    <property type="entry name" value="Elp3"/>
    <property type="match status" value="1"/>
</dbReference>
<gene>
    <name evidence="6" type="ORF">RE474_00395</name>
</gene>
<protein>
    <submittedName>
        <fullName evidence="6">Radical SAM protein</fullName>
    </submittedName>
</protein>
<evidence type="ECO:0000256" key="3">
    <source>
        <dbReference type="ARBA" id="ARBA00023004"/>
    </source>
</evidence>
<evidence type="ECO:0000259" key="5">
    <source>
        <dbReference type="PROSITE" id="PS51918"/>
    </source>
</evidence>
<dbReference type="AlphaFoldDB" id="A0AA51YJ46"/>
<dbReference type="Pfam" id="PF04055">
    <property type="entry name" value="Radical_SAM"/>
    <property type="match status" value="1"/>
</dbReference>
<sequence>MEQIGTVQSLCPQCLAKIEGIKYVEDGKVYIMKNCADHGNFINLVSEDVNHYRQMEECFDVDRAKAREPLTETQRGCPFDCGLCPSHKQDTCLAVVEVTDRCNMKCTYCFANSSMDESLDPDMDTIRLMFETVKKCQNEPTCIQISGGEPTIRNDLPEIIRMGKEIGINHIELNTNGIRIASDQNYFDKIAAAGVDAIYLGFDGVSDDIYMQRTGRKMLDVKTEVINRCEKAGIGVVLVPLVAKGYNLHEVGSIIDFAASRVPAVRGVHFQPVFHSGRSPSDMKDKVTILELLREIEKQTNGQLKVSNFTPALMPHAHCGATCLTLIDNGGFLPLTNASMGAVKSASDVASKTKKSIMGRWKGLEKDSTSTSKSSCGDLLIKSSCCEKPLSSITVKGSCCEKPLIDILPKNSGSGKDKSGGWADFIEMSKNNYLTISTMAFQDAWSYEQDRVENCCIHVVTRDGRFVPFCNYNMSDCNGNTLYRNAR</sequence>
<dbReference type="InterPro" id="IPR056488">
    <property type="entry name" value="Zn_ribbon_HMPTM"/>
</dbReference>
<name>A0AA51YJ46_9EURY</name>
<keyword evidence="2" id="KW-0479">Metal-binding</keyword>
<dbReference type="CDD" id="cd01335">
    <property type="entry name" value="Radical_SAM"/>
    <property type="match status" value="1"/>
</dbReference>